<keyword evidence="2 6" id="KW-0808">Transferase</keyword>
<accession>A0A7X8XY15</accession>
<dbReference type="Gene3D" id="3.90.120.10">
    <property type="entry name" value="DNA Methylase, subunit A, domain 2"/>
    <property type="match status" value="1"/>
</dbReference>
<evidence type="ECO:0000256" key="3">
    <source>
        <dbReference type="ARBA" id="ARBA00022691"/>
    </source>
</evidence>
<comment type="similarity">
    <text evidence="6 7">Belongs to the class I-like SAM-binding methyltransferase superfamily. C5-methyltransferase family.</text>
</comment>
<dbReference type="PANTHER" id="PTHR46098">
    <property type="entry name" value="TRNA (CYTOSINE(38)-C(5))-METHYLTRANSFERASE"/>
    <property type="match status" value="1"/>
</dbReference>
<keyword evidence="3 6" id="KW-0949">S-adenosyl-L-methionine</keyword>
<dbReference type="Proteomes" id="UP000585050">
    <property type="component" value="Unassembled WGS sequence"/>
</dbReference>
<dbReference type="RefSeq" id="WP_168884388.1">
    <property type="nucleotide sequence ID" value="NZ_JABAIL010000007.1"/>
</dbReference>
<feature type="active site" evidence="6">
    <location>
        <position position="83"/>
    </location>
</feature>
<dbReference type="GO" id="GO:0003886">
    <property type="term" value="F:DNA (cytosine-5-)-methyltransferase activity"/>
    <property type="evidence" value="ECO:0007669"/>
    <property type="project" value="UniProtKB-EC"/>
</dbReference>
<evidence type="ECO:0000256" key="8">
    <source>
        <dbReference type="RuleBase" id="RU000417"/>
    </source>
</evidence>
<name>A0A7X8XY15_9BACT</name>
<proteinExistence type="inferred from homology"/>
<dbReference type="InterPro" id="IPR050750">
    <property type="entry name" value="C5-MTase"/>
</dbReference>
<dbReference type="PRINTS" id="PR00105">
    <property type="entry name" value="C5METTRFRASE"/>
</dbReference>
<dbReference type="InterPro" id="IPR029063">
    <property type="entry name" value="SAM-dependent_MTases_sf"/>
</dbReference>
<dbReference type="InterPro" id="IPR018117">
    <property type="entry name" value="C5_DNA_meth_AS"/>
</dbReference>
<evidence type="ECO:0000256" key="4">
    <source>
        <dbReference type="ARBA" id="ARBA00022747"/>
    </source>
</evidence>
<dbReference type="PROSITE" id="PS51679">
    <property type="entry name" value="SAM_MT_C5"/>
    <property type="match status" value="1"/>
</dbReference>
<dbReference type="PANTHER" id="PTHR46098:SF1">
    <property type="entry name" value="TRNA (CYTOSINE(38)-C(5))-METHYLTRANSFERASE"/>
    <property type="match status" value="1"/>
</dbReference>
<dbReference type="EMBL" id="JABAIL010000007">
    <property type="protein sequence ID" value="NLR93678.1"/>
    <property type="molecule type" value="Genomic_DNA"/>
</dbReference>
<dbReference type="AlphaFoldDB" id="A0A7X8XY15"/>
<dbReference type="EC" id="2.1.1.37" evidence="8"/>
<dbReference type="InterPro" id="IPR001525">
    <property type="entry name" value="C5_MeTfrase"/>
</dbReference>
<organism evidence="9 10">
    <name type="scientific">Flammeovirga agarivorans</name>
    <dbReference type="NCBI Taxonomy" id="2726742"/>
    <lineage>
        <taxon>Bacteria</taxon>
        <taxon>Pseudomonadati</taxon>
        <taxon>Bacteroidota</taxon>
        <taxon>Cytophagia</taxon>
        <taxon>Cytophagales</taxon>
        <taxon>Flammeovirgaceae</taxon>
        <taxon>Flammeovirga</taxon>
    </lineage>
</organism>
<dbReference type="CDD" id="cd00315">
    <property type="entry name" value="Cyt_C5_DNA_methylase"/>
    <property type="match status" value="1"/>
</dbReference>
<dbReference type="Gene3D" id="3.40.50.150">
    <property type="entry name" value="Vaccinia Virus protein VP39"/>
    <property type="match status" value="1"/>
</dbReference>
<keyword evidence="4" id="KW-0680">Restriction system</keyword>
<keyword evidence="10" id="KW-1185">Reference proteome</keyword>
<evidence type="ECO:0000313" key="10">
    <source>
        <dbReference type="Proteomes" id="UP000585050"/>
    </source>
</evidence>
<dbReference type="SUPFAM" id="SSF53335">
    <property type="entry name" value="S-adenosyl-L-methionine-dependent methyltransferases"/>
    <property type="match status" value="1"/>
</dbReference>
<protein>
    <recommendedName>
        <fullName evidence="8">Cytosine-specific methyltransferase</fullName>
        <ecNumber evidence="8">2.1.1.37</ecNumber>
    </recommendedName>
</protein>
<sequence>MSKKSSSSHPLHGYTFIDLFAGIGGFHLALSSLGAKCLSAVEWEKRCQVTYEANFGILPQGDITQVDEKDIPTHDILCAGFPCQAFSISGRQKGFEDTRGTLFFDVARIIQSKKPKVVFLENVRNLIRHDQGKTLKTILSTLELLGYTAKTKLLNARDFGLPQNRERLYIVAFRKDLEIDFSFPIGTHKKVALKEFLLEDPKDGKVIDRDDIRFYKDISAFDMLKETEYPNKPIQIGTVNKGGQGERIYHENGHAITLSAYGGGVGSRTGLYLVKGKVRKLSPRECARLQGFPDSFKITSKLTQAYQQFGNSVAVNVVKAIGDKISLSLNQRD</sequence>
<dbReference type="GO" id="GO:0032259">
    <property type="term" value="P:methylation"/>
    <property type="evidence" value="ECO:0007669"/>
    <property type="project" value="UniProtKB-KW"/>
</dbReference>
<evidence type="ECO:0000256" key="2">
    <source>
        <dbReference type="ARBA" id="ARBA00022679"/>
    </source>
</evidence>
<reference evidence="9 10" key="1">
    <citation type="submission" date="2020-04" db="EMBL/GenBank/DDBJ databases">
        <title>Flammeovirga sp. SR4, a novel species isolated from seawater.</title>
        <authorList>
            <person name="Wang X."/>
        </authorList>
    </citation>
    <scope>NUCLEOTIDE SEQUENCE [LARGE SCALE GENOMIC DNA]</scope>
    <source>
        <strain evidence="9 10">SR4</strain>
    </source>
</reference>
<dbReference type="PROSITE" id="PS00094">
    <property type="entry name" value="C5_MTASE_1"/>
    <property type="match status" value="1"/>
</dbReference>
<evidence type="ECO:0000256" key="6">
    <source>
        <dbReference type="PROSITE-ProRule" id="PRU01016"/>
    </source>
</evidence>
<keyword evidence="1 6" id="KW-0489">Methyltransferase</keyword>
<dbReference type="Pfam" id="PF00145">
    <property type="entry name" value="DNA_methylase"/>
    <property type="match status" value="1"/>
</dbReference>
<comment type="caution">
    <text evidence="9">The sequence shown here is derived from an EMBL/GenBank/DDBJ whole genome shotgun (WGS) entry which is preliminary data.</text>
</comment>
<gene>
    <name evidence="9" type="ORF">HGP29_20935</name>
</gene>
<dbReference type="PROSITE" id="PS00095">
    <property type="entry name" value="C5_MTASE_2"/>
    <property type="match status" value="1"/>
</dbReference>
<dbReference type="NCBIfam" id="TIGR00675">
    <property type="entry name" value="dcm"/>
    <property type="match status" value="1"/>
</dbReference>
<evidence type="ECO:0000256" key="5">
    <source>
        <dbReference type="ARBA" id="ARBA00047422"/>
    </source>
</evidence>
<dbReference type="GO" id="GO:0009307">
    <property type="term" value="P:DNA restriction-modification system"/>
    <property type="evidence" value="ECO:0007669"/>
    <property type="project" value="UniProtKB-KW"/>
</dbReference>
<evidence type="ECO:0000313" key="9">
    <source>
        <dbReference type="EMBL" id="NLR93678.1"/>
    </source>
</evidence>
<comment type="catalytic activity">
    <reaction evidence="5 8">
        <text>a 2'-deoxycytidine in DNA + S-adenosyl-L-methionine = a 5-methyl-2'-deoxycytidine in DNA + S-adenosyl-L-homocysteine + H(+)</text>
        <dbReference type="Rhea" id="RHEA:13681"/>
        <dbReference type="Rhea" id="RHEA-COMP:11369"/>
        <dbReference type="Rhea" id="RHEA-COMP:11370"/>
        <dbReference type="ChEBI" id="CHEBI:15378"/>
        <dbReference type="ChEBI" id="CHEBI:57856"/>
        <dbReference type="ChEBI" id="CHEBI:59789"/>
        <dbReference type="ChEBI" id="CHEBI:85452"/>
        <dbReference type="ChEBI" id="CHEBI:85454"/>
        <dbReference type="EC" id="2.1.1.37"/>
    </reaction>
</comment>
<evidence type="ECO:0000256" key="1">
    <source>
        <dbReference type="ARBA" id="ARBA00022603"/>
    </source>
</evidence>
<evidence type="ECO:0000256" key="7">
    <source>
        <dbReference type="RuleBase" id="RU000416"/>
    </source>
</evidence>
<dbReference type="InterPro" id="IPR031303">
    <property type="entry name" value="C5_meth_CS"/>
</dbReference>